<keyword evidence="2" id="KW-0808">Transferase</keyword>
<comment type="caution">
    <text evidence="2">The sequence shown here is derived from an EMBL/GenBank/DDBJ whole genome shotgun (WGS) entry which is preliminary data.</text>
</comment>
<evidence type="ECO:0000313" key="2">
    <source>
        <dbReference type="EMBL" id="GLK98542.1"/>
    </source>
</evidence>
<dbReference type="CDD" id="cd02440">
    <property type="entry name" value="AdoMet_MTases"/>
    <property type="match status" value="1"/>
</dbReference>
<sequence length="276" mass="30705">MDSVQVNRAHWDERASAHAASRGYNIQGFLDDPDYLSEVVRFDRPRLGDVRGLRTVHLQCHIGTDTLSLHRLGAQVTGLDFSPASLAEARELARRAGADIGYVEAEVYGALDVLEAGAFDLVYTGVGALCWLPDIRRWAETVSALLRPGGRLFIREGHPTMWAVDETRKDGLIALEFPYFERPDPLVWDEGGSYVDTDGVQFTNTVSHSFNHGLGEIVTALLGAGLDLTMLEEHDSCPWDFYPGATVEDEQGEHRLAERPERLPLTYTLQARKRSV</sequence>
<dbReference type="Gene3D" id="3.40.50.150">
    <property type="entry name" value="Vaccinia Virus protein VP39"/>
    <property type="match status" value="1"/>
</dbReference>
<feature type="domain" description="Methyltransferase type 12" evidence="1">
    <location>
        <begin position="57"/>
        <end position="152"/>
    </location>
</feature>
<protein>
    <submittedName>
        <fullName evidence="2">Methyltransferase</fullName>
    </submittedName>
</protein>
<dbReference type="InterPro" id="IPR013217">
    <property type="entry name" value="Methyltransf_12"/>
</dbReference>
<dbReference type="Pfam" id="PF08242">
    <property type="entry name" value="Methyltransf_12"/>
    <property type="match status" value="1"/>
</dbReference>
<dbReference type="AlphaFoldDB" id="A0A9W6NJ04"/>
<organism evidence="2 3">
    <name type="scientific">Dactylosporangium matsuzakiense</name>
    <dbReference type="NCBI Taxonomy" id="53360"/>
    <lineage>
        <taxon>Bacteria</taxon>
        <taxon>Bacillati</taxon>
        <taxon>Actinomycetota</taxon>
        <taxon>Actinomycetes</taxon>
        <taxon>Micromonosporales</taxon>
        <taxon>Micromonosporaceae</taxon>
        <taxon>Dactylosporangium</taxon>
    </lineage>
</organism>
<dbReference type="EMBL" id="BSFP01000001">
    <property type="protein sequence ID" value="GLK98542.1"/>
    <property type="molecule type" value="Genomic_DNA"/>
</dbReference>
<evidence type="ECO:0000259" key="1">
    <source>
        <dbReference type="Pfam" id="PF08242"/>
    </source>
</evidence>
<dbReference type="GO" id="GO:0008168">
    <property type="term" value="F:methyltransferase activity"/>
    <property type="evidence" value="ECO:0007669"/>
    <property type="project" value="UniProtKB-KW"/>
</dbReference>
<dbReference type="GO" id="GO:0032259">
    <property type="term" value="P:methylation"/>
    <property type="evidence" value="ECO:0007669"/>
    <property type="project" value="UniProtKB-KW"/>
</dbReference>
<reference evidence="2" key="2">
    <citation type="submission" date="2023-01" db="EMBL/GenBank/DDBJ databases">
        <authorList>
            <person name="Sun Q."/>
            <person name="Evtushenko L."/>
        </authorList>
    </citation>
    <scope>NUCLEOTIDE SEQUENCE</scope>
    <source>
        <strain evidence="2">VKM Ac-1321</strain>
    </source>
</reference>
<proteinExistence type="predicted"/>
<dbReference type="SUPFAM" id="SSF53335">
    <property type="entry name" value="S-adenosyl-L-methionine-dependent methyltransferases"/>
    <property type="match status" value="1"/>
</dbReference>
<evidence type="ECO:0000313" key="3">
    <source>
        <dbReference type="Proteomes" id="UP001143480"/>
    </source>
</evidence>
<keyword evidence="2" id="KW-0489">Methyltransferase</keyword>
<reference evidence="2" key="1">
    <citation type="journal article" date="2014" name="Int. J. Syst. Evol. Microbiol.">
        <title>Complete genome sequence of Corynebacterium casei LMG S-19264T (=DSM 44701T), isolated from a smear-ripened cheese.</title>
        <authorList>
            <consortium name="US DOE Joint Genome Institute (JGI-PGF)"/>
            <person name="Walter F."/>
            <person name="Albersmeier A."/>
            <person name="Kalinowski J."/>
            <person name="Ruckert C."/>
        </authorList>
    </citation>
    <scope>NUCLEOTIDE SEQUENCE</scope>
    <source>
        <strain evidence="2">VKM Ac-1321</strain>
    </source>
</reference>
<dbReference type="RefSeq" id="WP_261963792.1">
    <property type="nucleotide sequence ID" value="NZ_BAAAXA010000003.1"/>
</dbReference>
<dbReference type="Proteomes" id="UP001143480">
    <property type="component" value="Unassembled WGS sequence"/>
</dbReference>
<keyword evidence="3" id="KW-1185">Reference proteome</keyword>
<accession>A0A9W6NJ04</accession>
<dbReference type="InterPro" id="IPR029063">
    <property type="entry name" value="SAM-dependent_MTases_sf"/>
</dbReference>
<gene>
    <name evidence="2" type="ORF">GCM10017581_002830</name>
</gene>
<name>A0A9W6NJ04_9ACTN</name>